<dbReference type="GO" id="GO:0000166">
    <property type="term" value="F:nucleotide binding"/>
    <property type="evidence" value="ECO:0007669"/>
    <property type="project" value="UniProtKB-KW"/>
</dbReference>
<dbReference type="GO" id="GO:0004540">
    <property type="term" value="F:RNA nuclease activity"/>
    <property type="evidence" value="ECO:0007669"/>
    <property type="project" value="InterPro"/>
</dbReference>
<proteinExistence type="predicted"/>
<evidence type="ECO:0000313" key="6">
    <source>
        <dbReference type="EMBL" id="SHE24450.1"/>
    </source>
</evidence>
<dbReference type="EMBL" id="FQTT01000002">
    <property type="protein sequence ID" value="SHE24450.1"/>
    <property type="molecule type" value="Genomic_DNA"/>
</dbReference>
<dbReference type="STRING" id="1892869.ACGLYG10_0651"/>
<name>A0A1M4RX25_9ACTO</name>
<accession>A0A1M4RX25</accession>
<dbReference type="Proteomes" id="UP000184291">
    <property type="component" value="Unassembled WGS sequence"/>
</dbReference>
<evidence type="ECO:0000256" key="1">
    <source>
        <dbReference type="ARBA" id="ARBA00022553"/>
    </source>
</evidence>
<evidence type="ECO:0000256" key="2">
    <source>
        <dbReference type="ARBA" id="ARBA00022649"/>
    </source>
</evidence>
<dbReference type="InterPro" id="IPR051813">
    <property type="entry name" value="HepT_RNase_toxin"/>
</dbReference>
<keyword evidence="5" id="KW-0378">Hydrolase</keyword>
<dbReference type="RefSeq" id="WP_073327891.1">
    <property type="nucleotide sequence ID" value="NZ_FQTT01000002.1"/>
</dbReference>
<keyword evidence="2" id="KW-1277">Toxin-antitoxin system</keyword>
<keyword evidence="7" id="KW-1185">Reference proteome</keyword>
<dbReference type="GO" id="GO:0016787">
    <property type="term" value="F:hydrolase activity"/>
    <property type="evidence" value="ECO:0007669"/>
    <property type="project" value="UniProtKB-KW"/>
</dbReference>
<dbReference type="GO" id="GO:0110001">
    <property type="term" value="C:toxin-antitoxin complex"/>
    <property type="evidence" value="ECO:0007669"/>
    <property type="project" value="InterPro"/>
</dbReference>
<evidence type="ECO:0000256" key="4">
    <source>
        <dbReference type="ARBA" id="ARBA00022741"/>
    </source>
</evidence>
<sequence>MTPTSRTPLELIDEALYHFEAAQAYAQRDITDPMTLDAISLRLAAGIEAFGALPPRLRDEAAQGEWHLLRGMRNRIAHGYLQVDPTIVSATVQRDVPALVATLRSLHQRLSSN</sequence>
<dbReference type="Pfam" id="PF01934">
    <property type="entry name" value="HepT-like"/>
    <property type="match status" value="1"/>
</dbReference>
<keyword evidence="3" id="KW-0540">Nuclease</keyword>
<evidence type="ECO:0000256" key="5">
    <source>
        <dbReference type="ARBA" id="ARBA00022801"/>
    </source>
</evidence>
<dbReference type="AlphaFoldDB" id="A0A1M4RX25"/>
<dbReference type="PANTHER" id="PTHR34139:SF1">
    <property type="entry name" value="RNASE MJ1380-RELATED"/>
    <property type="match status" value="1"/>
</dbReference>
<evidence type="ECO:0000256" key="3">
    <source>
        <dbReference type="ARBA" id="ARBA00022722"/>
    </source>
</evidence>
<keyword evidence="4" id="KW-0547">Nucleotide-binding</keyword>
<organism evidence="6 7">
    <name type="scientific">Actinomyces glycerinitolerans</name>
    <dbReference type="NCBI Taxonomy" id="1892869"/>
    <lineage>
        <taxon>Bacteria</taxon>
        <taxon>Bacillati</taxon>
        <taxon>Actinomycetota</taxon>
        <taxon>Actinomycetes</taxon>
        <taxon>Actinomycetales</taxon>
        <taxon>Actinomycetaceae</taxon>
        <taxon>Actinomyces</taxon>
    </lineage>
</organism>
<evidence type="ECO:0000313" key="7">
    <source>
        <dbReference type="Proteomes" id="UP000184291"/>
    </source>
</evidence>
<keyword evidence="1" id="KW-0597">Phosphoprotein</keyword>
<gene>
    <name evidence="6" type="ORF">ACGLYG10_0651</name>
</gene>
<dbReference type="InterPro" id="IPR008201">
    <property type="entry name" value="HepT-like"/>
</dbReference>
<protein>
    <recommendedName>
        <fullName evidence="8">DUF86 domain-containing protein</fullName>
    </recommendedName>
</protein>
<evidence type="ECO:0008006" key="8">
    <source>
        <dbReference type="Google" id="ProtNLM"/>
    </source>
</evidence>
<dbReference type="OrthoDB" id="4829434at2"/>
<reference evidence="7" key="1">
    <citation type="submission" date="2016-09" db="EMBL/GenBank/DDBJ databases">
        <authorList>
            <person name="Strepis N."/>
        </authorList>
    </citation>
    <scope>NUCLEOTIDE SEQUENCE [LARGE SCALE GENOMIC DNA]</scope>
</reference>
<dbReference type="PANTHER" id="PTHR34139">
    <property type="entry name" value="UPF0331 PROTEIN MJ0127"/>
    <property type="match status" value="1"/>
</dbReference>